<dbReference type="AlphaFoldDB" id="S4V950"/>
<dbReference type="SUPFAM" id="SSF55048">
    <property type="entry name" value="Probable ACP-binding domain of malonyl-CoA ACP transacylase"/>
    <property type="match status" value="1"/>
</dbReference>
<feature type="non-terminal residue" evidence="5">
    <location>
        <position position="422"/>
    </location>
</feature>
<dbReference type="Gene3D" id="3.40.47.10">
    <property type="match status" value="1"/>
</dbReference>
<dbReference type="Gene3D" id="3.40.366.10">
    <property type="entry name" value="Malonyl-Coenzyme A Acyl Carrier Protein, domain 2"/>
    <property type="match status" value="1"/>
</dbReference>
<dbReference type="GO" id="GO:0006633">
    <property type="term" value="P:fatty acid biosynthetic process"/>
    <property type="evidence" value="ECO:0007669"/>
    <property type="project" value="TreeGrafter"/>
</dbReference>
<evidence type="ECO:0000256" key="3">
    <source>
        <dbReference type="ARBA" id="ARBA00023315"/>
    </source>
</evidence>
<feature type="domain" description="Malonyl-CoA:ACP transacylase (MAT)" evidence="4">
    <location>
        <begin position="186"/>
        <end position="422"/>
    </location>
</feature>
<keyword evidence="3" id="KW-0012">Acyltransferase</keyword>
<dbReference type="Pfam" id="PF16197">
    <property type="entry name" value="KAsynt_C_assoc"/>
    <property type="match status" value="1"/>
</dbReference>
<organism evidence="5">
    <name type="scientific">Streptomyces marokkonensis</name>
    <dbReference type="NCBI Taxonomy" id="324855"/>
    <lineage>
        <taxon>Bacteria</taxon>
        <taxon>Bacillati</taxon>
        <taxon>Actinomycetota</taxon>
        <taxon>Actinomycetes</taxon>
        <taxon>Kitasatosporales</taxon>
        <taxon>Streptomycetaceae</taxon>
        <taxon>Streptomyces</taxon>
    </lineage>
</organism>
<dbReference type="InterPro" id="IPR016035">
    <property type="entry name" value="Acyl_Trfase/lysoPLipase"/>
</dbReference>
<dbReference type="InterPro" id="IPR032821">
    <property type="entry name" value="PKS_assoc"/>
</dbReference>
<dbReference type="GO" id="GO:0004312">
    <property type="term" value="F:fatty acid synthase activity"/>
    <property type="evidence" value="ECO:0007669"/>
    <property type="project" value="TreeGrafter"/>
</dbReference>
<evidence type="ECO:0000256" key="1">
    <source>
        <dbReference type="ARBA" id="ARBA00022679"/>
    </source>
</evidence>
<accession>S4V950</accession>
<dbReference type="SUPFAM" id="SSF52151">
    <property type="entry name" value="FabD/lysophospholipase-like"/>
    <property type="match status" value="1"/>
</dbReference>
<dbReference type="SMART" id="SM00827">
    <property type="entry name" value="PKS_AT"/>
    <property type="match status" value="1"/>
</dbReference>
<sequence length="422" mass="43916">TQAASGMAGVIKMVQAMRSGTLPKSLHTDELSTFVDWSVGQVRILTEARPWERNDRPRRAGVSSFGVSGTNAHVILEEPEPVGGVEPADRPEVTVPWVVSARSDAALREQAARLVARLEGSDVDPVDVAHSLVTGRAALEERAVVVGADRSVLLERLRALATGTADSAFVRGVAPHSGESVQPVFVFPGQGAQWVGMAVELLDGSPVFAARFAECAEALGEFVDWSLVDVVRGVEGAPGLDRVDVVQPVLWAVMVSLAAVWESFGVRPAAVVGHSQGEIAAAVVAGALSVRDGARVVALRSRAIVALAGRGGMVSVALSAEATGELAGRWPGRVSVAAVNGPTSTVVSGDADALDELVAYADAQGVRVRWIDVDYASHSAHVESIEAELAEVLAPVVASEPSVPFLSTVTGRWVESAQTDAG</sequence>
<dbReference type="Gene3D" id="1.10.1240.100">
    <property type="match status" value="1"/>
</dbReference>
<dbReference type="InterPro" id="IPR014043">
    <property type="entry name" value="Acyl_transferase_dom"/>
</dbReference>
<dbReference type="PANTHER" id="PTHR43775:SF51">
    <property type="entry name" value="INACTIVE PHENOLPHTHIOCEROL SYNTHESIS POLYKETIDE SYNTHASE TYPE I PKS1-RELATED"/>
    <property type="match status" value="1"/>
</dbReference>
<dbReference type="EMBL" id="KC662343">
    <property type="protein sequence ID" value="AGO59064.1"/>
    <property type="molecule type" value="Genomic_DNA"/>
</dbReference>
<keyword evidence="1" id="KW-0808">Transferase</keyword>
<protein>
    <submittedName>
        <fullName evidence="5">Type I polyketide synthase</fullName>
    </submittedName>
</protein>
<dbReference type="InterPro" id="IPR016039">
    <property type="entry name" value="Thiolase-like"/>
</dbReference>
<dbReference type="InterPro" id="IPR050091">
    <property type="entry name" value="PKS_NRPS_Biosynth_Enz"/>
</dbReference>
<keyword evidence="2" id="KW-0511">Multifunctional enzyme</keyword>
<evidence type="ECO:0000256" key="2">
    <source>
        <dbReference type="ARBA" id="ARBA00023268"/>
    </source>
</evidence>
<dbReference type="InterPro" id="IPR016036">
    <property type="entry name" value="Malonyl_transacylase_ACP-bd"/>
</dbReference>
<dbReference type="InterPro" id="IPR001227">
    <property type="entry name" value="Ac_transferase_dom_sf"/>
</dbReference>
<dbReference type="Pfam" id="PF00698">
    <property type="entry name" value="Acyl_transf_1"/>
    <property type="match status" value="1"/>
</dbReference>
<proteinExistence type="predicted"/>
<dbReference type="SUPFAM" id="SSF53901">
    <property type="entry name" value="Thiolase-like"/>
    <property type="match status" value="1"/>
</dbReference>
<name>S4V950_9ACTN</name>
<feature type="non-terminal residue" evidence="5">
    <location>
        <position position="1"/>
    </location>
</feature>
<reference evidence="5" key="1">
    <citation type="submission" date="2013-02" db="EMBL/GenBank/DDBJ databases">
        <title>Estimating the actinobacterial diversity in a coastal wetland of the Yellow River Delta.</title>
        <authorList>
            <person name="Feng G."/>
            <person name="Li J."/>
        </authorList>
    </citation>
    <scope>NUCLEOTIDE SEQUENCE</scope>
    <source>
        <strain evidence="5">OAct362</strain>
    </source>
</reference>
<evidence type="ECO:0000313" key="5">
    <source>
        <dbReference type="EMBL" id="AGO59064.1"/>
    </source>
</evidence>
<dbReference type="PANTHER" id="PTHR43775">
    <property type="entry name" value="FATTY ACID SYNTHASE"/>
    <property type="match status" value="1"/>
</dbReference>
<evidence type="ECO:0000259" key="4">
    <source>
        <dbReference type="SMART" id="SM00827"/>
    </source>
</evidence>